<evidence type="ECO:0000256" key="1">
    <source>
        <dbReference type="ARBA" id="ARBA00004162"/>
    </source>
</evidence>
<dbReference type="HOGENOM" id="CLU_085305_1_3_6"/>
<feature type="transmembrane region" description="Helical" evidence="8">
    <location>
        <begin position="15"/>
        <end position="36"/>
    </location>
</feature>
<dbReference type="Pfam" id="PF02472">
    <property type="entry name" value="ExbD"/>
    <property type="match status" value="1"/>
</dbReference>
<keyword evidence="5 8" id="KW-1133">Transmembrane helix</keyword>
<accession>A5EXH4</accession>
<evidence type="ECO:0000256" key="5">
    <source>
        <dbReference type="ARBA" id="ARBA00022989"/>
    </source>
</evidence>
<dbReference type="AlphaFoldDB" id="A5EXH4"/>
<dbReference type="STRING" id="246195.DNO_1174"/>
<dbReference type="PANTHER" id="PTHR30558:SF7">
    <property type="entry name" value="TOL-PAL SYSTEM PROTEIN TOLR"/>
    <property type="match status" value="1"/>
</dbReference>
<dbReference type="KEGG" id="dno:DNO_1174"/>
<comment type="similarity">
    <text evidence="2 7">Belongs to the ExbD/TolR family.</text>
</comment>
<keyword evidence="10" id="KW-1185">Reference proteome</keyword>
<sequence>MKRRHGRRMKAEMNVVPYIDVMLVLVVIFMIAAPLIQQSVEVDLPKTGDVAPAVSESDETDLTLPLVLTVDKTGQLFLNVASLPTQALNREEVVFESRQYLQEHPQIDVYVRGDAAVNYERVMAGLQLLKEAGAEKVNLSIEAREESAGVEHD</sequence>
<keyword evidence="3" id="KW-1003">Cell membrane</keyword>
<dbReference type="OrthoDB" id="9798629at2"/>
<dbReference type="PANTHER" id="PTHR30558">
    <property type="entry name" value="EXBD MEMBRANE COMPONENT OF PMF-DRIVEN MACROMOLECULE IMPORT SYSTEM"/>
    <property type="match status" value="1"/>
</dbReference>
<evidence type="ECO:0000313" key="9">
    <source>
        <dbReference type="EMBL" id="ABQ14341.1"/>
    </source>
</evidence>
<keyword evidence="4 7" id="KW-0812">Transmembrane</keyword>
<name>A5EXH4_DICNV</name>
<gene>
    <name evidence="9" type="primary">tolR</name>
    <name evidence="9" type="ordered locus">DNO_1174</name>
</gene>
<dbReference type="eggNOG" id="COG0848">
    <property type="taxonomic scope" value="Bacteria"/>
</dbReference>
<evidence type="ECO:0000256" key="7">
    <source>
        <dbReference type="RuleBase" id="RU003879"/>
    </source>
</evidence>
<keyword evidence="7" id="KW-0653">Protein transport</keyword>
<protein>
    <submittedName>
        <fullName evidence="9">TolR protein</fullName>
    </submittedName>
</protein>
<proteinExistence type="inferred from homology"/>
<comment type="subcellular location">
    <subcellularLocation>
        <location evidence="1">Cell membrane</location>
        <topology evidence="1">Single-pass membrane protein</topology>
    </subcellularLocation>
    <subcellularLocation>
        <location evidence="7">Cell membrane</location>
        <topology evidence="7">Single-pass type II membrane protein</topology>
    </subcellularLocation>
</comment>
<evidence type="ECO:0000256" key="8">
    <source>
        <dbReference type="SAM" id="Phobius"/>
    </source>
</evidence>
<evidence type="ECO:0000313" key="10">
    <source>
        <dbReference type="Proteomes" id="UP000000248"/>
    </source>
</evidence>
<dbReference type="GO" id="GO:0005886">
    <property type="term" value="C:plasma membrane"/>
    <property type="evidence" value="ECO:0007669"/>
    <property type="project" value="UniProtKB-SubCell"/>
</dbReference>
<evidence type="ECO:0000256" key="6">
    <source>
        <dbReference type="ARBA" id="ARBA00023136"/>
    </source>
</evidence>
<organism evidence="9 10">
    <name type="scientific">Dichelobacter nodosus (strain VCS1703A)</name>
    <dbReference type="NCBI Taxonomy" id="246195"/>
    <lineage>
        <taxon>Bacteria</taxon>
        <taxon>Pseudomonadati</taxon>
        <taxon>Pseudomonadota</taxon>
        <taxon>Gammaproteobacteria</taxon>
        <taxon>Cardiobacteriales</taxon>
        <taxon>Cardiobacteriaceae</taxon>
        <taxon>Dichelobacter</taxon>
    </lineage>
</organism>
<keyword evidence="7" id="KW-0813">Transport</keyword>
<dbReference type="EMBL" id="CP000513">
    <property type="protein sequence ID" value="ABQ14341.1"/>
    <property type="molecule type" value="Genomic_DNA"/>
</dbReference>
<evidence type="ECO:0000256" key="3">
    <source>
        <dbReference type="ARBA" id="ARBA00022475"/>
    </source>
</evidence>
<dbReference type="GO" id="GO:0022857">
    <property type="term" value="F:transmembrane transporter activity"/>
    <property type="evidence" value="ECO:0007669"/>
    <property type="project" value="InterPro"/>
</dbReference>
<dbReference type="InterPro" id="IPR003400">
    <property type="entry name" value="ExbD"/>
</dbReference>
<evidence type="ECO:0000256" key="4">
    <source>
        <dbReference type="ARBA" id="ARBA00022692"/>
    </source>
</evidence>
<reference evidence="9 10" key="1">
    <citation type="journal article" date="2007" name="Nat. Biotechnol.">
        <title>Genome sequence and identification of candidate vaccine antigens from the animal pathogen Dichelobacter nodosus.</title>
        <authorList>
            <person name="Myers G.S."/>
            <person name="Parker D."/>
            <person name="Al-Hasani K."/>
            <person name="Kennan R.M."/>
            <person name="Seemann T."/>
            <person name="Ren Q."/>
            <person name="Badger J.H."/>
            <person name="Selengut J.D."/>
            <person name="Deboy R.T."/>
            <person name="Tettelin H."/>
            <person name="Boyce J.D."/>
            <person name="McCarl V.P."/>
            <person name="Han X."/>
            <person name="Nelson W.C."/>
            <person name="Madupu R."/>
            <person name="Mohamoud Y."/>
            <person name="Holley T."/>
            <person name="Fedorova N."/>
            <person name="Khouri H."/>
            <person name="Bottomley S.P."/>
            <person name="Whittington R.J."/>
            <person name="Adler B."/>
            <person name="Songer J.G."/>
            <person name="Rood J.I."/>
            <person name="Paulsen I.T."/>
        </authorList>
    </citation>
    <scope>NUCLEOTIDE SEQUENCE [LARGE SCALE GENOMIC DNA]</scope>
    <source>
        <strain evidence="9 10">VCS1703A</strain>
    </source>
</reference>
<evidence type="ECO:0000256" key="2">
    <source>
        <dbReference type="ARBA" id="ARBA00005811"/>
    </source>
</evidence>
<dbReference type="Proteomes" id="UP000000248">
    <property type="component" value="Chromosome"/>
</dbReference>
<dbReference type="GO" id="GO:0015031">
    <property type="term" value="P:protein transport"/>
    <property type="evidence" value="ECO:0007669"/>
    <property type="project" value="UniProtKB-KW"/>
</dbReference>
<keyword evidence="6 8" id="KW-0472">Membrane</keyword>
<dbReference type="RefSeq" id="WP_012031478.1">
    <property type="nucleotide sequence ID" value="NC_009446.1"/>
</dbReference>
<dbReference type="Gene3D" id="3.30.420.270">
    <property type="match status" value="1"/>
</dbReference>